<evidence type="ECO:0000313" key="2">
    <source>
        <dbReference type="EMBL" id="CAK7222302.1"/>
    </source>
</evidence>
<feature type="region of interest" description="Disordered" evidence="1">
    <location>
        <begin position="119"/>
        <end position="166"/>
    </location>
</feature>
<proteinExistence type="predicted"/>
<sequence>MEAVHHRKIELQAPEDFAYLVDNVRRAAAESVAEAFPPVANNDDDDATKGGKKKKSKRVVDEDDDLHARVEVLVNEVRAQAGIFVIEMSSNSRRQYIRRAFALAAPNLTINGLPVDPAPFWDDEDDDGATTSKKGKKGKKGKKSQAPIEETEPFDTRKRQRVEDLSRDEEDLLRDIALLKRRVPAAAVRARDQALSGQLAADDAAAAALEEVLQQQKAADEAAEAEVEANSQDTTSSEASFSEAVAGLGRLKQAMPATVARMERARVAGDYAMAER</sequence>
<organism evidence="2 3">
    <name type="scientific">Sporothrix bragantina</name>
    <dbReference type="NCBI Taxonomy" id="671064"/>
    <lineage>
        <taxon>Eukaryota</taxon>
        <taxon>Fungi</taxon>
        <taxon>Dikarya</taxon>
        <taxon>Ascomycota</taxon>
        <taxon>Pezizomycotina</taxon>
        <taxon>Sordariomycetes</taxon>
        <taxon>Sordariomycetidae</taxon>
        <taxon>Ophiostomatales</taxon>
        <taxon>Ophiostomataceae</taxon>
        <taxon>Sporothrix</taxon>
    </lineage>
</organism>
<evidence type="ECO:0000313" key="3">
    <source>
        <dbReference type="Proteomes" id="UP001642406"/>
    </source>
</evidence>
<gene>
    <name evidence="2" type="ORF">SBRCBS47491_004819</name>
</gene>
<feature type="region of interest" description="Disordered" evidence="1">
    <location>
        <begin position="217"/>
        <end position="240"/>
    </location>
</feature>
<feature type="compositionally biased region" description="Basic residues" evidence="1">
    <location>
        <begin position="133"/>
        <end position="143"/>
    </location>
</feature>
<accession>A0ABP0BS13</accession>
<reference evidence="2 3" key="1">
    <citation type="submission" date="2024-01" db="EMBL/GenBank/DDBJ databases">
        <authorList>
            <person name="Allen C."/>
            <person name="Tagirdzhanova G."/>
        </authorList>
    </citation>
    <scope>NUCLEOTIDE SEQUENCE [LARGE SCALE GENOMIC DNA]</scope>
</reference>
<name>A0ABP0BS13_9PEZI</name>
<dbReference type="Proteomes" id="UP001642406">
    <property type="component" value="Unassembled WGS sequence"/>
</dbReference>
<feature type="compositionally biased region" description="Polar residues" evidence="1">
    <location>
        <begin position="230"/>
        <end position="240"/>
    </location>
</feature>
<keyword evidence="3" id="KW-1185">Reference proteome</keyword>
<dbReference type="PANTHER" id="PTHR31749:SF3">
    <property type="entry name" value="KINETOCHORE-ASSOCIATED PROTEIN NSL1 HOMOLOG"/>
    <property type="match status" value="1"/>
</dbReference>
<dbReference type="Pfam" id="PF08641">
    <property type="entry name" value="Mis14"/>
    <property type="match status" value="1"/>
</dbReference>
<dbReference type="PANTHER" id="PTHR31749">
    <property type="entry name" value="KINETOCHORE-ASSOCIATED PROTEIN NSL1 HOMOLOG"/>
    <property type="match status" value="1"/>
</dbReference>
<evidence type="ECO:0000256" key="1">
    <source>
        <dbReference type="SAM" id="MobiDB-lite"/>
    </source>
</evidence>
<protein>
    <submittedName>
        <fullName evidence="2">Uncharacterized protein</fullName>
    </submittedName>
</protein>
<comment type="caution">
    <text evidence="2">The sequence shown here is derived from an EMBL/GenBank/DDBJ whole genome shotgun (WGS) entry which is preliminary data.</text>
</comment>
<dbReference type="EMBL" id="CAWUHC010000038">
    <property type="protein sequence ID" value="CAK7222302.1"/>
    <property type="molecule type" value="Genomic_DNA"/>
</dbReference>
<dbReference type="InterPro" id="IPR013950">
    <property type="entry name" value="Mis14/Nsl1"/>
</dbReference>
<feature type="compositionally biased region" description="Basic and acidic residues" evidence="1">
    <location>
        <begin position="154"/>
        <end position="165"/>
    </location>
</feature>
<feature type="region of interest" description="Disordered" evidence="1">
    <location>
        <begin position="32"/>
        <end position="61"/>
    </location>
</feature>